<gene>
    <name evidence="1" type="ORF">LDC_2842</name>
</gene>
<reference evidence="1" key="2">
    <citation type="journal article" date="2011" name="Microb. Ecol.">
        <title>Taxonomic and Functional Metagenomic Profiling of the Microbial Community in the Anoxic Sediment of a Sub-saline Shallow Lake (Laguna de Carrizo, Central Spain).</title>
        <authorList>
            <person name="Ferrer M."/>
            <person name="Guazzaroni M.E."/>
            <person name="Richter M."/>
            <person name="Garcia-Salamanca A."/>
            <person name="Yarza P."/>
            <person name="Suarez-Suarez A."/>
            <person name="Solano J."/>
            <person name="Alcaide M."/>
            <person name="van Dillewijn P."/>
            <person name="Molina-Henares M.A."/>
            <person name="Lopez-Cortes N."/>
            <person name="Al-Ramahi Y."/>
            <person name="Guerrero C."/>
            <person name="Acosta A."/>
            <person name="de Eugenio L.I."/>
            <person name="Martinez V."/>
            <person name="Marques S."/>
            <person name="Rojo F."/>
            <person name="Santero E."/>
            <person name="Genilloud O."/>
            <person name="Perez-Perez J."/>
            <person name="Rossello-Mora R."/>
            <person name="Ramos J.L."/>
        </authorList>
    </citation>
    <scope>NUCLEOTIDE SEQUENCE</scope>
</reference>
<name>D9PMR3_9ZZZZ</name>
<dbReference type="EMBL" id="ADZX01000866">
    <property type="protein sequence ID" value="EFK95152.1"/>
    <property type="molecule type" value="Genomic_DNA"/>
</dbReference>
<protein>
    <submittedName>
        <fullName evidence="1">Hypothetical membrane associated protein</fullName>
    </submittedName>
</protein>
<organism evidence="1">
    <name type="scientific">sediment metagenome</name>
    <dbReference type="NCBI Taxonomy" id="749907"/>
    <lineage>
        <taxon>unclassified sequences</taxon>
        <taxon>metagenomes</taxon>
        <taxon>ecological metagenomes</taxon>
    </lineage>
</organism>
<proteinExistence type="predicted"/>
<dbReference type="AlphaFoldDB" id="D9PMR3"/>
<reference evidence="1" key="1">
    <citation type="submission" date="2010-07" db="EMBL/GenBank/DDBJ databases">
        <authorList>
            <consortium name="CONSOLIDER consortium CSD2007-00005"/>
            <person name="Guazzaroni M.-E."/>
            <person name="Richter M."/>
            <person name="Garcia-Salamanca A."/>
            <person name="Yarza P."/>
            <person name="Ferrer M."/>
        </authorList>
    </citation>
    <scope>NUCLEOTIDE SEQUENCE</scope>
</reference>
<accession>D9PMR3</accession>
<evidence type="ECO:0000313" key="1">
    <source>
        <dbReference type="EMBL" id="EFK95152.1"/>
    </source>
</evidence>
<comment type="caution">
    <text evidence="1">The sequence shown here is derived from an EMBL/GenBank/DDBJ whole genome shotgun (WGS) entry which is preliminary data.</text>
</comment>
<sequence>MALESSIRLVWMPGITSGKGSRELTTQRILSPRVATVLSVTPDSVSMYIGKRQRSIDFISHEADRFASASFESLLVEARFDRNPRSTAWLLIKGYYAAFFAVHALLRISGSACTRITPETVASINREAASLMPNPPAVVGGLYLMSLQNEGVEIKCQRLESARGGSHEVLWSLLPEFLDAVVNKVLTHGGNTEEDNRLVAAVEDLRSLIARKGGAVWFTQVRNRINYSHEYGAWFPYVRSTTDCDRIKARLDAWRGPADQTLGGMGDDELIQFASACAFLVSLCCTTVKDLTFRSTAGSPFRVSSGLLANWH</sequence>